<protein>
    <recommendedName>
        <fullName evidence="9">Methylenetetrahydrofolate reductase</fullName>
    </recommendedName>
</protein>
<dbReference type="PANTHER" id="PTHR45754:SF3">
    <property type="entry name" value="METHYLENETETRAHYDROFOLATE REDUCTASE (NADPH)"/>
    <property type="match status" value="1"/>
</dbReference>
<comment type="cofactor">
    <cofactor evidence="1 9">
        <name>FAD</name>
        <dbReference type="ChEBI" id="CHEBI:57692"/>
    </cofactor>
</comment>
<evidence type="ECO:0000256" key="2">
    <source>
        <dbReference type="ARBA" id="ARBA00004777"/>
    </source>
</evidence>
<dbReference type="GO" id="GO:0005829">
    <property type="term" value="C:cytosol"/>
    <property type="evidence" value="ECO:0007669"/>
    <property type="project" value="TreeGrafter"/>
</dbReference>
<dbReference type="PANTHER" id="PTHR45754">
    <property type="entry name" value="METHYLENETETRAHYDROFOLATE REDUCTASE"/>
    <property type="match status" value="1"/>
</dbReference>
<reference evidence="11" key="1">
    <citation type="journal article" date="2020" name="mSystems">
        <title>Genome- and Community-Level Interaction Insights into Carbon Utilization and Element Cycling Functions of Hydrothermarchaeota in Hydrothermal Sediment.</title>
        <authorList>
            <person name="Zhou Z."/>
            <person name="Liu Y."/>
            <person name="Xu W."/>
            <person name="Pan J."/>
            <person name="Luo Z.H."/>
            <person name="Li M."/>
        </authorList>
    </citation>
    <scope>NUCLEOTIDE SEQUENCE [LARGE SCALE GENOMIC DNA]</scope>
    <source>
        <strain evidence="11">SpSt-605</strain>
    </source>
</reference>
<dbReference type="GO" id="GO:0035999">
    <property type="term" value="P:tetrahydrofolate interconversion"/>
    <property type="evidence" value="ECO:0007669"/>
    <property type="project" value="UniProtKB-UniPathway"/>
</dbReference>
<evidence type="ECO:0000313" key="11">
    <source>
        <dbReference type="EMBL" id="HGV55073.1"/>
    </source>
</evidence>
<comment type="pathway">
    <text evidence="7">Amino-acid biosynthesis; L-methionine biosynthesis via de novo pathway.</text>
</comment>
<evidence type="ECO:0000256" key="1">
    <source>
        <dbReference type="ARBA" id="ARBA00001974"/>
    </source>
</evidence>
<comment type="caution">
    <text evidence="11">The sequence shown here is derived from an EMBL/GenBank/DDBJ whole genome shotgun (WGS) entry which is preliminary data.</text>
</comment>
<comment type="pathway">
    <text evidence="2 9">One-carbon metabolism; tetrahydrofolate interconversion.</text>
</comment>
<comment type="similarity">
    <text evidence="3 9">Belongs to the methylenetetrahydrofolate reductase family.</text>
</comment>
<comment type="catalytic activity">
    <reaction evidence="8">
        <text>(6S)-5-methyl-5,6,7,8-tetrahydrofolate + NAD(+) = (6R)-5,10-methylene-5,6,7,8-tetrahydrofolate + NADH + H(+)</text>
        <dbReference type="Rhea" id="RHEA:19821"/>
        <dbReference type="ChEBI" id="CHEBI:15378"/>
        <dbReference type="ChEBI" id="CHEBI:15636"/>
        <dbReference type="ChEBI" id="CHEBI:18608"/>
        <dbReference type="ChEBI" id="CHEBI:57540"/>
        <dbReference type="ChEBI" id="CHEBI:57945"/>
        <dbReference type="EC" id="1.5.1.54"/>
    </reaction>
    <physiologicalReaction direction="right-to-left" evidence="8">
        <dbReference type="Rhea" id="RHEA:19823"/>
    </physiologicalReaction>
</comment>
<dbReference type="EMBL" id="DSZU01000053">
    <property type="protein sequence ID" value="HGV55073.1"/>
    <property type="molecule type" value="Genomic_DNA"/>
</dbReference>
<dbReference type="GO" id="GO:0071949">
    <property type="term" value="F:FAD binding"/>
    <property type="evidence" value="ECO:0007669"/>
    <property type="project" value="TreeGrafter"/>
</dbReference>
<evidence type="ECO:0000256" key="9">
    <source>
        <dbReference type="RuleBase" id="RU003862"/>
    </source>
</evidence>
<sequence length="530" mass="61683">MPKNGFRHILKNEEFVFTFELVPGRSVRTRQYQAILKFLEESTKYNYFQAFSITDNAGGHPALSPIPLGKTIKELGMEPIIHFSCKDKNRNQIESELLALDREGLHNLLILTGDYPFYGYQGRAKPVYDLDSVQLLQMITDMERGIQLPKEAPGGGITLPAIPFFKGAVVNPFKVTLSELWWQYIKLYKKLRAGAYFIITQVGFIPKKWFELRELLNIGITKVLSQFLEDRNFLNEEEDSYFQKIPLLGSVLFLTPSLIKALTKGRIPGILITETLVSRYREVEDFEGLSVDICAKLSAILKGLGFKGVHLCGFPLDYGVISRFLDKFYTYERDWEALLKEFDDEKALLELPKGTISAQIPCLLTNGLTLEYKGNRKFFYLFNELFHNLFFNQKSKLYPSLKRLAQRIDKNFWLKKVFTTFEYLVKKLLFNCQECGDCTLWEFNYSCPHSQCAKYLLNGPCGGSLWGYCEVYPFYKRCHFVTAFERAPHKENLRKFLRTNERPFLPPRNWALYKSSSWLNFYLERDHQAK</sequence>
<dbReference type="InterPro" id="IPR029041">
    <property type="entry name" value="FAD-linked_oxidoreductase-like"/>
</dbReference>
<dbReference type="Pfam" id="PF12225">
    <property type="entry name" value="DUF5981"/>
    <property type="match status" value="1"/>
</dbReference>
<keyword evidence="5 9" id="KW-0274">FAD</keyword>
<evidence type="ECO:0000256" key="8">
    <source>
        <dbReference type="ARBA" id="ARBA00048628"/>
    </source>
</evidence>
<dbReference type="GO" id="GO:0106312">
    <property type="term" value="F:methylenetetrahydrofolate reductase (NADH) activity"/>
    <property type="evidence" value="ECO:0007669"/>
    <property type="project" value="UniProtKB-EC"/>
</dbReference>
<dbReference type="Gene3D" id="3.20.20.220">
    <property type="match status" value="1"/>
</dbReference>
<dbReference type="InterPro" id="IPR003171">
    <property type="entry name" value="Mehydrof_redctse-like"/>
</dbReference>
<keyword evidence="4 9" id="KW-0285">Flavoprotein</keyword>
<keyword evidence="6 9" id="KW-0560">Oxidoreductase</keyword>
<proteinExistence type="inferred from homology"/>
<dbReference type="GO" id="GO:0009086">
    <property type="term" value="P:methionine biosynthetic process"/>
    <property type="evidence" value="ECO:0007669"/>
    <property type="project" value="TreeGrafter"/>
</dbReference>
<dbReference type="InterPro" id="IPR022026">
    <property type="entry name" value="DUF5981"/>
</dbReference>
<evidence type="ECO:0000256" key="4">
    <source>
        <dbReference type="ARBA" id="ARBA00022630"/>
    </source>
</evidence>
<accession>A0A832LVJ5</accession>
<dbReference type="SUPFAM" id="SSF51730">
    <property type="entry name" value="FAD-linked oxidoreductase"/>
    <property type="match status" value="1"/>
</dbReference>
<dbReference type="AlphaFoldDB" id="A0A832LVJ5"/>
<evidence type="ECO:0000256" key="6">
    <source>
        <dbReference type="ARBA" id="ARBA00023002"/>
    </source>
</evidence>
<evidence type="ECO:0000256" key="7">
    <source>
        <dbReference type="ARBA" id="ARBA00034478"/>
    </source>
</evidence>
<evidence type="ECO:0000256" key="5">
    <source>
        <dbReference type="ARBA" id="ARBA00022827"/>
    </source>
</evidence>
<dbReference type="UniPathway" id="UPA00193"/>
<evidence type="ECO:0000256" key="3">
    <source>
        <dbReference type="ARBA" id="ARBA00006743"/>
    </source>
</evidence>
<organism evidence="11">
    <name type="scientific">Caldimicrobium thiodismutans</name>
    <dbReference type="NCBI Taxonomy" id="1653476"/>
    <lineage>
        <taxon>Bacteria</taxon>
        <taxon>Pseudomonadati</taxon>
        <taxon>Thermodesulfobacteriota</taxon>
        <taxon>Thermodesulfobacteria</taxon>
        <taxon>Thermodesulfobacteriales</taxon>
        <taxon>Thermodesulfobacteriaceae</taxon>
        <taxon>Caldimicrobium</taxon>
    </lineage>
</organism>
<gene>
    <name evidence="11" type="ORF">ENT73_03155</name>
</gene>
<name>A0A832LVJ5_9BACT</name>
<evidence type="ECO:0000259" key="10">
    <source>
        <dbReference type="Pfam" id="PF12225"/>
    </source>
</evidence>
<dbReference type="Pfam" id="PF02219">
    <property type="entry name" value="MTHFR"/>
    <property type="match status" value="1"/>
</dbReference>
<feature type="domain" description="Methylene-tetrahydrofolate reductase C-terminal-like" evidence="10">
    <location>
        <begin position="416"/>
        <end position="496"/>
    </location>
</feature>